<dbReference type="RefSeq" id="XP_009044914.1">
    <property type="nucleotide sequence ID" value="XM_009046666.1"/>
</dbReference>
<gene>
    <name evidence="1" type="ORF">LOTGIDRAFT_170821</name>
</gene>
<sequence>MATYMLLPIGVDHKMLTQLRFCFPVILSYLDIGVNCGSGAVVGQPYNLQCTNIPAVTNGVNVFLGDTSNSIILCLASKNCRPREPTLYSVQSPHNESFYFTILKVTSDDIGKKLYCVDDTTLDLSTPKPNCSVETKKPNTTAWINKAKPYFVDQIGDTLQGDLDMNNFKFINGTENVETKEFEINDENGKANHLYEIKTSGNYIDRFRMLIIPDKENKDQLELGDFDMILETESPPSVSIIRNPEEENKNRKSYEFLRATDIEYVKLYFVNNDIITSVYIHKSQQKQILLILAIRDHVVYVNILISIEKPKFSVHLNKINDSKEQMSFVSVEVFF</sequence>
<protein>
    <submittedName>
        <fullName evidence="1">Uncharacterized protein</fullName>
    </submittedName>
</protein>
<dbReference type="CTD" id="20241556"/>
<dbReference type="EMBL" id="KB199753">
    <property type="protein sequence ID" value="ESP04428.1"/>
    <property type="molecule type" value="Genomic_DNA"/>
</dbReference>
<reference evidence="1 2" key="1">
    <citation type="journal article" date="2013" name="Nature">
        <title>Insights into bilaterian evolution from three spiralian genomes.</title>
        <authorList>
            <person name="Simakov O."/>
            <person name="Marletaz F."/>
            <person name="Cho S.J."/>
            <person name="Edsinger-Gonzales E."/>
            <person name="Havlak P."/>
            <person name="Hellsten U."/>
            <person name="Kuo D.H."/>
            <person name="Larsson T."/>
            <person name="Lv J."/>
            <person name="Arendt D."/>
            <person name="Savage R."/>
            <person name="Osoegawa K."/>
            <person name="de Jong P."/>
            <person name="Grimwood J."/>
            <person name="Chapman J.A."/>
            <person name="Shapiro H."/>
            <person name="Aerts A."/>
            <person name="Otillar R.P."/>
            <person name="Terry A.Y."/>
            <person name="Boore J.L."/>
            <person name="Grigoriev I.V."/>
            <person name="Lindberg D.R."/>
            <person name="Seaver E.C."/>
            <person name="Weisblat D.A."/>
            <person name="Putnam N.H."/>
            <person name="Rokhsar D.S."/>
        </authorList>
    </citation>
    <scope>NUCLEOTIDE SEQUENCE [LARGE SCALE GENOMIC DNA]</scope>
</reference>
<dbReference type="Proteomes" id="UP000030746">
    <property type="component" value="Unassembled WGS sequence"/>
</dbReference>
<dbReference type="GeneID" id="20241556"/>
<accession>V4B2V6</accession>
<proteinExistence type="predicted"/>
<keyword evidence="2" id="KW-1185">Reference proteome</keyword>
<dbReference type="KEGG" id="lgi:LOTGIDRAFT_170821"/>
<dbReference type="AlphaFoldDB" id="V4B2V6"/>
<evidence type="ECO:0000313" key="2">
    <source>
        <dbReference type="Proteomes" id="UP000030746"/>
    </source>
</evidence>
<dbReference type="HOGENOM" id="CLU_829727_0_0_1"/>
<name>V4B2V6_LOTGI</name>
<organism evidence="1 2">
    <name type="scientific">Lottia gigantea</name>
    <name type="common">Giant owl limpet</name>
    <dbReference type="NCBI Taxonomy" id="225164"/>
    <lineage>
        <taxon>Eukaryota</taxon>
        <taxon>Metazoa</taxon>
        <taxon>Spiralia</taxon>
        <taxon>Lophotrochozoa</taxon>
        <taxon>Mollusca</taxon>
        <taxon>Gastropoda</taxon>
        <taxon>Patellogastropoda</taxon>
        <taxon>Lottioidea</taxon>
        <taxon>Lottiidae</taxon>
        <taxon>Lottia</taxon>
    </lineage>
</organism>
<evidence type="ECO:0000313" key="1">
    <source>
        <dbReference type="EMBL" id="ESP04428.1"/>
    </source>
</evidence>